<organism evidence="2 3">
    <name type="scientific">Affinibrenneria salicis</name>
    <dbReference type="NCBI Taxonomy" id="2590031"/>
    <lineage>
        <taxon>Bacteria</taxon>
        <taxon>Pseudomonadati</taxon>
        <taxon>Pseudomonadota</taxon>
        <taxon>Gammaproteobacteria</taxon>
        <taxon>Enterobacterales</taxon>
        <taxon>Pectobacteriaceae</taxon>
        <taxon>Affinibrenneria</taxon>
    </lineage>
</organism>
<sequence>MTLITKNIFVLTTLLLFFSQQSYAEPTVTDKFTFKQHNVTLIQQDQTCRLEISSAKDKKIYPLTLTAPCYFLRNKEAKPQSQRYPDVKAEAVFIIAGNPLSKKERKRWNLSPDTVCGTQGQGLIFDGATFSVSPKTLNHMLLCRDKGADEKNYWGLSH</sequence>
<keyword evidence="3" id="KW-1185">Reference proteome</keyword>
<dbReference type="OrthoDB" id="1270961at2"/>
<proteinExistence type="predicted"/>
<evidence type="ECO:0000313" key="2">
    <source>
        <dbReference type="EMBL" id="KAA8998167.1"/>
    </source>
</evidence>
<dbReference type="EMBL" id="VYKJ01000009">
    <property type="protein sequence ID" value="KAA8998167.1"/>
    <property type="molecule type" value="Genomic_DNA"/>
</dbReference>
<feature type="signal peptide" evidence="1">
    <location>
        <begin position="1"/>
        <end position="24"/>
    </location>
</feature>
<evidence type="ECO:0000256" key="1">
    <source>
        <dbReference type="SAM" id="SignalP"/>
    </source>
</evidence>
<reference evidence="2 3" key="1">
    <citation type="submission" date="2019-09" db="EMBL/GenBank/DDBJ databases">
        <authorList>
            <person name="Li Y."/>
        </authorList>
    </citation>
    <scope>NUCLEOTIDE SEQUENCE [LARGE SCALE GENOMIC DNA]</scope>
    <source>
        <strain evidence="2 3">L3-3HA</strain>
    </source>
</reference>
<name>A0A5J5FWA9_9GAMM</name>
<feature type="chain" id="PRO_5023877279" evidence="1">
    <location>
        <begin position="25"/>
        <end position="158"/>
    </location>
</feature>
<comment type="caution">
    <text evidence="2">The sequence shown here is derived from an EMBL/GenBank/DDBJ whole genome shotgun (WGS) entry which is preliminary data.</text>
</comment>
<gene>
    <name evidence="2" type="ORF">FJU30_17285</name>
</gene>
<keyword evidence="1" id="KW-0732">Signal</keyword>
<dbReference type="RefSeq" id="WP_150436226.1">
    <property type="nucleotide sequence ID" value="NZ_VYKJ01000009.1"/>
</dbReference>
<dbReference type="AlphaFoldDB" id="A0A5J5FWA9"/>
<evidence type="ECO:0000313" key="3">
    <source>
        <dbReference type="Proteomes" id="UP000335415"/>
    </source>
</evidence>
<dbReference type="Proteomes" id="UP000335415">
    <property type="component" value="Unassembled WGS sequence"/>
</dbReference>
<accession>A0A5J5FWA9</accession>
<protein>
    <submittedName>
        <fullName evidence="2">Uncharacterized protein</fullName>
    </submittedName>
</protein>